<reference evidence="4 5" key="1">
    <citation type="journal article" date="2016" name="Proc. Natl. Acad. Sci. U.S.A.">
        <title>Comparative genomics of biotechnologically important yeasts.</title>
        <authorList>
            <person name="Riley R."/>
            <person name="Haridas S."/>
            <person name="Wolfe K.H."/>
            <person name="Lopes M.R."/>
            <person name="Hittinger C.T."/>
            <person name="Goeker M."/>
            <person name="Salamov A.A."/>
            <person name="Wisecaver J.H."/>
            <person name="Long T.M."/>
            <person name="Calvey C.H."/>
            <person name="Aerts A.L."/>
            <person name="Barry K.W."/>
            <person name="Choi C."/>
            <person name="Clum A."/>
            <person name="Coughlan A.Y."/>
            <person name="Deshpande S."/>
            <person name="Douglass A.P."/>
            <person name="Hanson S.J."/>
            <person name="Klenk H.-P."/>
            <person name="LaButti K.M."/>
            <person name="Lapidus A."/>
            <person name="Lindquist E.A."/>
            <person name="Lipzen A.M."/>
            <person name="Meier-Kolthoff J.P."/>
            <person name="Ohm R.A."/>
            <person name="Otillar R.P."/>
            <person name="Pangilinan J.L."/>
            <person name="Peng Y."/>
            <person name="Rokas A."/>
            <person name="Rosa C.A."/>
            <person name="Scheuner C."/>
            <person name="Sibirny A.A."/>
            <person name="Slot J.C."/>
            <person name="Stielow J.B."/>
            <person name="Sun H."/>
            <person name="Kurtzman C.P."/>
            <person name="Blackwell M."/>
            <person name="Grigoriev I.V."/>
            <person name="Jeffries T.W."/>
        </authorList>
    </citation>
    <scope>NUCLEOTIDE SEQUENCE [LARGE SCALE GENOMIC DNA]</scope>
    <source>
        <strain evidence="5">ATCC 58044 / CBS 1984 / NCYC 433 / NRRL Y-366-8</strain>
    </source>
</reference>
<proteinExistence type="predicted"/>
<keyword evidence="5" id="KW-1185">Reference proteome</keyword>
<name>A0A1E3NZX8_WICAA</name>
<dbReference type="Pfam" id="PF00172">
    <property type="entry name" value="Zn_clus"/>
    <property type="match status" value="1"/>
</dbReference>
<dbReference type="GO" id="GO:0045944">
    <property type="term" value="P:positive regulation of transcription by RNA polymerase II"/>
    <property type="evidence" value="ECO:0007669"/>
    <property type="project" value="EnsemblFungi"/>
</dbReference>
<dbReference type="PROSITE" id="PS50048">
    <property type="entry name" value="ZN2_CY6_FUNGAL_2"/>
    <property type="match status" value="1"/>
</dbReference>
<dbReference type="GO" id="GO:0000978">
    <property type="term" value="F:RNA polymerase II cis-regulatory region sequence-specific DNA binding"/>
    <property type="evidence" value="ECO:0007669"/>
    <property type="project" value="EnsemblFungi"/>
</dbReference>
<evidence type="ECO:0000256" key="2">
    <source>
        <dbReference type="ARBA" id="ARBA00023242"/>
    </source>
</evidence>
<keyword evidence="2" id="KW-0539">Nucleus</keyword>
<feature type="domain" description="Zn(2)-C6 fungal-type" evidence="3">
    <location>
        <begin position="22"/>
        <end position="52"/>
    </location>
</feature>
<dbReference type="STRING" id="683960.A0A1E3NZX8"/>
<dbReference type="PANTHER" id="PTHR37534">
    <property type="entry name" value="TRANSCRIPTIONAL ACTIVATOR PROTEIN UGA3"/>
    <property type="match status" value="1"/>
</dbReference>
<dbReference type="PROSITE" id="PS00463">
    <property type="entry name" value="ZN2_CY6_FUNGAL_1"/>
    <property type="match status" value="1"/>
</dbReference>
<dbReference type="SMART" id="SM00066">
    <property type="entry name" value="GAL4"/>
    <property type="match status" value="1"/>
</dbReference>
<accession>A0A1E3NZX8</accession>
<dbReference type="GO" id="GO:0000981">
    <property type="term" value="F:DNA-binding transcription factor activity, RNA polymerase II-specific"/>
    <property type="evidence" value="ECO:0007669"/>
    <property type="project" value="InterPro"/>
</dbReference>
<dbReference type="InterPro" id="IPR036864">
    <property type="entry name" value="Zn2-C6_fun-type_DNA-bd_sf"/>
</dbReference>
<dbReference type="RefSeq" id="XP_019037845.1">
    <property type="nucleotide sequence ID" value="XM_019182008.1"/>
</dbReference>
<dbReference type="InterPro" id="IPR001138">
    <property type="entry name" value="Zn2Cys6_DnaBD"/>
</dbReference>
<evidence type="ECO:0000313" key="4">
    <source>
        <dbReference type="EMBL" id="ODQ58638.1"/>
    </source>
</evidence>
<dbReference type="CDD" id="cd00067">
    <property type="entry name" value="GAL4"/>
    <property type="match status" value="1"/>
</dbReference>
<dbReference type="GO" id="GO:2001196">
    <property type="term" value="P:positive regulation of lysine biosynthetic process via alpha-aminoadipate and saccharopine"/>
    <property type="evidence" value="ECO:0007669"/>
    <property type="project" value="EnsemblFungi"/>
</dbReference>
<organism evidence="4 5">
    <name type="scientific">Wickerhamomyces anomalus (strain ATCC 58044 / CBS 1984 / NCYC 433 / NRRL Y-366-8)</name>
    <name type="common">Yeast</name>
    <name type="synonym">Hansenula anomala</name>
    <dbReference type="NCBI Taxonomy" id="683960"/>
    <lineage>
        <taxon>Eukaryota</taxon>
        <taxon>Fungi</taxon>
        <taxon>Dikarya</taxon>
        <taxon>Ascomycota</taxon>
        <taxon>Saccharomycotina</taxon>
        <taxon>Saccharomycetes</taxon>
        <taxon>Phaffomycetales</taxon>
        <taxon>Wickerhamomycetaceae</taxon>
        <taxon>Wickerhamomyces</taxon>
    </lineage>
</organism>
<dbReference type="SUPFAM" id="SSF57701">
    <property type="entry name" value="Zn2/Cys6 DNA-binding domain"/>
    <property type="match status" value="1"/>
</dbReference>
<dbReference type="AlphaFoldDB" id="A0A1E3NZX8"/>
<dbReference type="GO" id="GO:0008270">
    <property type="term" value="F:zinc ion binding"/>
    <property type="evidence" value="ECO:0007669"/>
    <property type="project" value="InterPro"/>
</dbReference>
<evidence type="ECO:0000256" key="1">
    <source>
        <dbReference type="ARBA" id="ARBA00004123"/>
    </source>
</evidence>
<dbReference type="PANTHER" id="PTHR37534:SF49">
    <property type="entry name" value="LYSINE BIOSYNTHESIS REGULATORY PROTEIN LYS14"/>
    <property type="match status" value="1"/>
</dbReference>
<dbReference type="Proteomes" id="UP000094112">
    <property type="component" value="Unassembled WGS sequence"/>
</dbReference>
<dbReference type="Gene3D" id="4.10.240.10">
    <property type="entry name" value="Zn(2)-C6 fungal-type DNA-binding domain"/>
    <property type="match status" value="1"/>
</dbReference>
<dbReference type="OrthoDB" id="424974at2759"/>
<dbReference type="EMBL" id="KV454211">
    <property type="protein sequence ID" value="ODQ58638.1"/>
    <property type="molecule type" value="Genomic_DNA"/>
</dbReference>
<evidence type="ECO:0000313" key="5">
    <source>
        <dbReference type="Proteomes" id="UP000094112"/>
    </source>
</evidence>
<dbReference type="Pfam" id="PF11951">
    <property type="entry name" value="Fungal_trans_2"/>
    <property type="match status" value="1"/>
</dbReference>
<evidence type="ECO:0000259" key="3">
    <source>
        <dbReference type="PROSITE" id="PS50048"/>
    </source>
</evidence>
<dbReference type="GeneID" id="30199254"/>
<dbReference type="InterPro" id="IPR021858">
    <property type="entry name" value="Fun_TF"/>
</dbReference>
<protein>
    <recommendedName>
        <fullName evidence="3">Zn(2)-C6 fungal-type domain-containing protein</fullName>
    </recommendedName>
</protein>
<comment type="subcellular location">
    <subcellularLocation>
        <location evidence="1">Nucleus</location>
    </subcellularLocation>
</comment>
<gene>
    <name evidence="4" type="ORF">WICANDRAFT_32819</name>
</gene>
<dbReference type="GO" id="GO:0005634">
    <property type="term" value="C:nucleus"/>
    <property type="evidence" value="ECO:0007669"/>
    <property type="project" value="UniProtKB-SubCell"/>
</dbReference>
<sequence>MTTELAHDGTANGAKRKYSRNGCTECKKRRMKCDERKPICWQCERLGRDCKYLENTKNRKRRTKAEMERDRLKAMEVNHVTSNNDYSRSDRMLSVDSLVHTGNNSSVVDSPLSEMALNTEFNFSVSDANLLYNDLNEIVNSRLEEALTPTLKTYIEETANPFNTDLINEDDNDEFANKGIIFNVPLDYFSLGDPHNHYLSLYFENFSTLSSPLMPNIGLNPIRDVLLNYAKRETYLLYAILACGAKTAFRQSQKIEDDQAYCSYLSSCLNILSEHFADENLIIDNVEPMLLTILLLTSDCASSKNVRWRAHLKGAKELFKKFSIDQSDILNFCRNWLITYEVLAGVTNTYGGIFQSDTDELDKFITNDARYLKSLKKLNMIDIHGFNYISGHIIDLDLVFKEIIKMLNKMRKLKLNQETKTTSHLSSNIPPIVSYDKIETLMVQLHSLQQKEIIDKSGIIPSTNPNHPSQTSFFQQNNFDSIETIKLPMQNKTQTLSWYDISHQAHIIAAKLIIMTKILEFHKSTSIIQDLVRKALNFIRFLNEIDHYNNKCITHLHFVMVIVGPNCITIQDQSLVRKFLELCRSMGLESAAHNLKKFEKNWLNGDEHNDIDEGEEEDILTW</sequence>